<keyword evidence="2" id="KW-0805">Transcription regulation</keyword>
<accession>A0A0G3EQL6</accession>
<keyword evidence="7" id="KW-1185">Reference proteome</keyword>
<evidence type="ECO:0000256" key="4">
    <source>
        <dbReference type="ARBA" id="ARBA00023163"/>
    </source>
</evidence>
<comment type="similarity">
    <text evidence="1">Belongs to the LysR transcriptional regulatory family.</text>
</comment>
<evidence type="ECO:0000259" key="5">
    <source>
        <dbReference type="PROSITE" id="PS50931"/>
    </source>
</evidence>
<sequence length="311" mass="34809">MDIRKLPNLGALRAFEAAARQESFSRAAEELFVTHGAISHQIRALEEELGTPLFARHGKRVSLTPAGRTYAACVRDALLDIARATQALRAGARHERRLVLSTMPSFAARWLTPRIGRFIELHPQLEVELRCSISLIDFTRDDVDVVIRLGNGTWPGLHAEKVLDEVFFPACSPGFNGGKLPAQPGDLRHCTLLRSVDEPWQPWFEAAGIHDIPEPRSGILYEDSAMMLQAAIDGQGVALVRRSLATNDLAAGRLVRLFDIDSAYAWDYYFACPPALLKTQRVSAFRDWFMDEIALFRTEYMQLERAHTIAA</sequence>
<dbReference type="EMBL" id="CP011568">
    <property type="protein sequence ID" value="AKJ69270.1"/>
    <property type="molecule type" value="Genomic_DNA"/>
</dbReference>
<dbReference type="GO" id="GO:0003700">
    <property type="term" value="F:DNA-binding transcription factor activity"/>
    <property type="evidence" value="ECO:0007669"/>
    <property type="project" value="InterPro"/>
</dbReference>
<dbReference type="Proteomes" id="UP000036700">
    <property type="component" value="Chromosome"/>
</dbReference>
<dbReference type="CDD" id="cd08432">
    <property type="entry name" value="PBP2_GcdR_TrpI_HvrB_AmpR_like"/>
    <property type="match status" value="1"/>
</dbReference>
<feature type="domain" description="HTH lysR-type" evidence="5">
    <location>
        <begin position="7"/>
        <end position="64"/>
    </location>
</feature>
<reference evidence="7" key="1">
    <citation type="submission" date="2015-06" db="EMBL/GenBank/DDBJ databases">
        <authorList>
            <person name="Lim Y.L."/>
            <person name="Ee R."/>
            <person name="Yong D."/>
            <person name="How K.Y."/>
            <person name="Yin W.F."/>
            <person name="Chan K.G."/>
        </authorList>
    </citation>
    <scope>NUCLEOTIDE SEQUENCE [LARGE SCALE GENOMIC DNA]</scope>
    <source>
        <strain evidence="7">DSM 25325</strain>
    </source>
</reference>
<dbReference type="InterPro" id="IPR000847">
    <property type="entry name" value="LysR_HTH_N"/>
</dbReference>
<evidence type="ECO:0000313" key="7">
    <source>
        <dbReference type="Proteomes" id="UP000036700"/>
    </source>
</evidence>
<proteinExistence type="inferred from homology"/>
<dbReference type="STRING" id="445709.ABW99_14665"/>
<keyword evidence="3" id="KW-0238">DNA-binding</keyword>
<dbReference type="PANTHER" id="PTHR30537">
    <property type="entry name" value="HTH-TYPE TRANSCRIPTIONAL REGULATOR"/>
    <property type="match status" value="1"/>
</dbReference>
<name>A0A0G3EQL6_9BURK</name>
<dbReference type="SUPFAM" id="SSF46785">
    <property type="entry name" value="Winged helix' DNA-binding domain"/>
    <property type="match status" value="1"/>
</dbReference>
<dbReference type="RefSeq" id="WP_047215167.1">
    <property type="nucleotide sequence ID" value="NZ_CP011568.3"/>
</dbReference>
<dbReference type="OrthoDB" id="5526340at2"/>
<dbReference type="SUPFAM" id="SSF53850">
    <property type="entry name" value="Periplasmic binding protein-like II"/>
    <property type="match status" value="1"/>
</dbReference>
<protein>
    <submittedName>
        <fullName evidence="6">XRE family transcriptional regulator</fullName>
    </submittedName>
</protein>
<dbReference type="PANTHER" id="PTHR30537:SF79">
    <property type="entry name" value="TRANSCRIPTIONAL REGULATOR-RELATED"/>
    <property type="match status" value="1"/>
</dbReference>
<dbReference type="InterPro" id="IPR058163">
    <property type="entry name" value="LysR-type_TF_proteobact-type"/>
</dbReference>
<dbReference type="InterPro" id="IPR005119">
    <property type="entry name" value="LysR_subst-bd"/>
</dbReference>
<dbReference type="GO" id="GO:0043565">
    <property type="term" value="F:sequence-specific DNA binding"/>
    <property type="evidence" value="ECO:0007669"/>
    <property type="project" value="TreeGrafter"/>
</dbReference>
<dbReference type="GO" id="GO:0006351">
    <property type="term" value="P:DNA-templated transcription"/>
    <property type="evidence" value="ECO:0007669"/>
    <property type="project" value="TreeGrafter"/>
</dbReference>
<dbReference type="InterPro" id="IPR036388">
    <property type="entry name" value="WH-like_DNA-bd_sf"/>
</dbReference>
<dbReference type="InterPro" id="IPR036390">
    <property type="entry name" value="WH_DNA-bd_sf"/>
</dbReference>
<evidence type="ECO:0000256" key="1">
    <source>
        <dbReference type="ARBA" id="ARBA00009437"/>
    </source>
</evidence>
<dbReference type="Pfam" id="PF03466">
    <property type="entry name" value="LysR_substrate"/>
    <property type="match status" value="1"/>
</dbReference>
<dbReference type="Gene3D" id="1.10.10.10">
    <property type="entry name" value="Winged helix-like DNA-binding domain superfamily/Winged helix DNA-binding domain"/>
    <property type="match status" value="1"/>
</dbReference>
<dbReference type="NCBIfam" id="NF008352">
    <property type="entry name" value="PRK11139.1"/>
    <property type="match status" value="1"/>
</dbReference>
<dbReference type="FunFam" id="1.10.10.10:FF:000038">
    <property type="entry name" value="Glycine cleavage system transcriptional activator"/>
    <property type="match status" value="1"/>
</dbReference>
<dbReference type="PRINTS" id="PR00039">
    <property type="entry name" value="HTHLYSR"/>
</dbReference>
<evidence type="ECO:0000313" key="6">
    <source>
        <dbReference type="EMBL" id="AKJ69270.1"/>
    </source>
</evidence>
<evidence type="ECO:0000256" key="3">
    <source>
        <dbReference type="ARBA" id="ARBA00023125"/>
    </source>
</evidence>
<dbReference type="PROSITE" id="PS50931">
    <property type="entry name" value="HTH_LYSR"/>
    <property type="match status" value="1"/>
</dbReference>
<dbReference type="AlphaFoldDB" id="A0A0G3EQL6"/>
<dbReference type="PATRIC" id="fig|445709.3.peg.3105"/>
<dbReference type="Pfam" id="PF00126">
    <property type="entry name" value="HTH_1"/>
    <property type="match status" value="1"/>
</dbReference>
<gene>
    <name evidence="6" type="ORF">ABW99_14665</name>
</gene>
<keyword evidence="4" id="KW-0804">Transcription</keyword>
<evidence type="ECO:0000256" key="2">
    <source>
        <dbReference type="ARBA" id="ARBA00023015"/>
    </source>
</evidence>
<dbReference type="KEGG" id="ptx:ABW99_14665"/>
<dbReference type="Gene3D" id="3.40.190.10">
    <property type="entry name" value="Periplasmic binding protein-like II"/>
    <property type="match status" value="2"/>
</dbReference>
<organism evidence="6 7">
    <name type="scientific">Pandoraea thiooxydans</name>
    <dbReference type="NCBI Taxonomy" id="445709"/>
    <lineage>
        <taxon>Bacteria</taxon>
        <taxon>Pseudomonadati</taxon>
        <taxon>Pseudomonadota</taxon>
        <taxon>Betaproteobacteria</taxon>
        <taxon>Burkholderiales</taxon>
        <taxon>Burkholderiaceae</taxon>
        <taxon>Pandoraea</taxon>
    </lineage>
</organism>